<comment type="caution">
    <text evidence="1">The sequence shown here is derived from an EMBL/GenBank/DDBJ whole genome shotgun (WGS) entry which is preliminary data.</text>
</comment>
<dbReference type="RefSeq" id="WP_153421619.1">
    <property type="nucleotide sequence ID" value="NZ_WFLM01000006.1"/>
</dbReference>
<accession>A0A6N6VUC9</accession>
<dbReference type="EMBL" id="WFLM01000006">
    <property type="protein sequence ID" value="KAB8036492.1"/>
    <property type="molecule type" value="Genomic_DNA"/>
</dbReference>
<protein>
    <submittedName>
        <fullName evidence="1">Uncharacterized protein</fullName>
    </submittedName>
</protein>
<evidence type="ECO:0000313" key="2">
    <source>
        <dbReference type="Proteomes" id="UP000437748"/>
    </source>
</evidence>
<keyword evidence="2" id="KW-1185">Reference proteome</keyword>
<sequence>MKSVLKSIFTLLVVSQVSNFSHASKGIILKDDTNLDYYENDKYVKTLMSLVSTTTLINYTGNNFYLSKYIPEDNKYSLHACSMETLKCVPITTPDTSADIVGISFQDNGKGFVAKKDLNIDYYENNVFVKTITKADRKIIYVSYTGKSTYFAEVKDENNGMYTSFIKRCSEFAWNCKVIGEINDSITSISFNDNFEGYAVSRVGKLYHFKNDKIVSITKPFKFYTDDLFFTDTGFYTRRQFLEGNFNDEKPMRVKTEITKCDLSGNDCKNTFREHGIHVRGSFK</sequence>
<dbReference type="Proteomes" id="UP000437748">
    <property type="component" value="Unassembled WGS sequence"/>
</dbReference>
<proteinExistence type="predicted"/>
<name>A0A6N6VUC9_9BACT</name>
<dbReference type="AlphaFoldDB" id="A0A6N6VUC9"/>
<gene>
    <name evidence="1" type="ORF">GCL60_15300</name>
</gene>
<organism evidence="1 2">
    <name type="scientific">Silvanigrella paludirubra</name>
    <dbReference type="NCBI Taxonomy" id="2499159"/>
    <lineage>
        <taxon>Bacteria</taxon>
        <taxon>Pseudomonadati</taxon>
        <taxon>Bdellovibrionota</taxon>
        <taxon>Oligoflexia</taxon>
        <taxon>Silvanigrellales</taxon>
        <taxon>Silvanigrellaceae</taxon>
        <taxon>Silvanigrella</taxon>
    </lineage>
</organism>
<reference evidence="1 2" key="1">
    <citation type="submission" date="2019-10" db="EMBL/GenBank/DDBJ databases">
        <title>New species of Slilvanegrellaceae.</title>
        <authorList>
            <person name="Pitt A."/>
            <person name="Hahn M.W."/>
        </authorList>
    </citation>
    <scope>NUCLEOTIDE SEQUENCE [LARGE SCALE GENOMIC DNA]</scope>
    <source>
        <strain evidence="1 2">SP-Ram-0.45-NSY-1</strain>
    </source>
</reference>
<evidence type="ECO:0000313" key="1">
    <source>
        <dbReference type="EMBL" id="KAB8036492.1"/>
    </source>
</evidence>